<evidence type="ECO:0000313" key="4">
    <source>
        <dbReference type="Proteomes" id="UP000076796"/>
    </source>
</evidence>
<accession>A0A163LXG5</accession>
<keyword evidence="4" id="KW-1185">Reference proteome</keyword>
<protein>
    <submittedName>
        <fullName evidence="3">Short-chain dehydrogenase</fullName>
    </submittedName>
</protein>
<evidence type="ECO:0000256" key="1">
    <source>
        <dbReference type="ARBA" id="ARBA00006484"/>
    </source>
</evidence>
<dbReference type="GO" id="GO:0016491">
    <property type="term" value="F:oxidoreductase activity"/>
    <property type="evidence" value="ECO:0007669"/>
    <property type="project" value="UniProtKB-KW"/>
</dbReference>
<dbReference type="STRING" id="59843.A3958_22065"/>
<dbReference type="Proteomes" id="UP000076796">
    <property type="component" value="Unassembled WGS sequence"/>
</dbReference>
<dbReference type="InterPro" id="IPR002347">
    <property type="entry name" value="SDR_fam"/>
</dbReference>
<dbReference type="GeneID" id="97555886"/>
<comment type="similarity">
    <text evidence="1">Belongs to the short-chain dehydrogenases/reductases (SDR) family.</text>
</comment>
<keyword evidence="2" id="KW-0560">Oxidoreductase</keyword>
<evidence type="ECO:0000256" key="2">
    <source>
        <dbReference type="ARBA" id="ARBA00023002"/>
    </source>
</evidence>
<dbReference type="Pfam" id="PF13561">
    <property type="entry name" value="adh_short_C2"/>
    <property type="match status" value="1"/>
</dbReference>
<reference evidence="3" key="1">
    <citation type="journal article" date="2016" name="Genome Announc.">
        <title>Draft genomes of two strains of Paenibacillus glucanolyticus with capability to degrade lignocellulose.</title>
        <authorList>
            <person name="Mathews S.L."/>
            <person name="Pawlak J."/>
            <person name="Grunden A.M."/>
        </authorList>
    </citation>
    <scope>NUCLEOTIDE SEQUENCE [LARGE SCALE GENOMIC DNA]</scope>
    <source>
        <strain evidence="3">SLM1</strain>
    </source>
</reference>
<dbReference type="PRINTS" id="PR00081">
    <property type="entry name" value="GDHRDH"/>
</dbReference>
<dbReference type="PRINTS" id="PR00080">
    <property type="entry name" value="SDRFAMILY"/>
</dbReference>
<dbReference type="Gene3D" id="3.40.50.720">
    <property type="entry name" value="NAD(P)-binding Rossmann-like Domain"/>
    <property type="match status" value="1"/>
</dbReference>
<dbReference type="EMBL" id="LWMH01000001">
    <property type="protein sequence ID" value="KZS48557.1"/>
    <property type="molecule type" value="Genomic_DNA"/>
</dbReference>
<sequence>MDLGLKDKVVLITGGSRGIGLETAVTFALEGAKVAICARDEEQLAAAAEHIRDSSGFQALTITADVTQSEECLTAVRDTVQHFGRLDILVNNAGTAAAKPFELIEDEQWASDLDLKLFGAIRFSRAAIPHIRKSGGGAIINVTTSWAKTPPASSMPSSVSRAAGQAMTKAMSHDLASDQIRVNTVCIGMIRSAQLEERWKREEPGLSWEQYARDPRHKIPLGRIGDTDEAAKVIVFLASDAASYVTGTSINIDGGSAPSL</sequence>
<gene>
    <name evidence="3" type="ORF">AWU65_22805</name>
</gene>
<dbReference type="SUPFAM" id="SSF51735">
    <property type="entry name" value="NAD(P)-binding Rossmann-fold domains"/>
    <property type="match status" value="1"/>
</dbReference>
<proteinExistence type="inferred from homology"/>
<name>A0A163LXG5_9BACL</name>
<comment type="caution">
    <text evidence="3">The sequence shown here is derived from an EMBL/GenBank/DDBJ whole genome shotgun (WGS) entry which is preliminary data.</text>
</comment>
<evidence type="ECO:0000313" key="3">
    <source>
        <dbReference type="EMBL" id="KZS48557.1"/>
    </source>
</evidence>
<organism evidence="3 4">
    <name type="scientific">Paenibacillus glucanolyticus</name>
    <dbReference type="NCBI Taxonomy" id="59843"/>
    <lineage>
        <taxon>Bacteria</taxon>
        <taxon>Bacillati</taxon>
        <taxon>Bacillota</taxon>
        <taxon>Bacilli</taxon>
        <taxon>Bacillales</taxon>
        <taxon>Paenibacillaceae</taxon>
        <taxon>Paenibacillus</taxon>
    </lineage>
</organism>
<dbReference type="PANTHER" id="PTHR42879">
    <property type="entry name" value="3-OXOACYL-(ACYL-CARRIER-PROTEIN) REDUCTASE"/>
    <property type="match status" value="1"/>
</dbReference>
<dbReference type="RefSeq" id="WP_063479419.1">
    <property type="nucleotide sequence ID" value="NZ_CP147845.1"/>
</dbReference>
<dbReference type="AlphaFoldDB" id="A0A163LXG5"/>
<dbReference type="FunFam" id="3.40.50.720:FF:000084">
    <property type="entry name" value="Short-chain dehydrogenase reductase"/>
    <property type="match status" value="1"/>
</dbReference>
<dbReference type="InterPro" id="IPR036291">
    <property type="entry name" value="NAD(P)-bd_dom_sf"/>
</dbReference>
<dbReference type="GO" id="GO:0008206">
    <property type="term" value="P:bile acid metabolic process"/>
    <property type="evidence" value="ECO:0007669"/>
    <property type="project" value="UniProtKB-ARBA"/>
</dbReference>
<dbReference type="OrthoDB" id="9803333at2"/>
<dbReference type="InterPro" id="IPR050259">
    <property type="entry name" value="SDR"/>
</dbReference>